<evidence type="ECO:0000313" key="2">
    <source>
        <dbReference type="Proteomes" id="UP000258927"/>
    </source>
</evidence>
<sequence length="82" mass="9117">MMGNEREIGLPSARLLSTDQAAAYCGMSPNHFKKHANVSPINFGNRILYDRKSLDEWIDQFKDSTPAPELRGLGSDRANSAH</sequence>
<accession>A0A2R4MEG3</accession>
<dbReference type="KEGG" id="mmyr:MXMO3_01751"/>
<evidence type="ECO:0000313" key="1">
    <source>
        <dbReference type="EMBL" id="AVX04276.1"/>
    </source>
</evidence>
<dbReference type="Proteomes" id="UP000258927">
    <property type="component" value="Chromosome"/>
</dbReference>
<name>A0A2R4MEG3_9HYPH</name>
<dbReference type="EMBL" id="CP021330">
    <property type="protein sequence ID" value="AVX04276.1"/>
    <property type="molecule type" value="Genomic_DNA"/>
</dbReference>
<reference evidence="1 2" key="1">
    <citation type="submission" date="2017-05" db="EMBL/GenBank/DDBJ databases">
        <title>Genome Analysis of Maritalea myrionectae HL2708#5.</title>
        <authorList>
            <consortium name="Cotde Inc.-PKNU"/>
            <person name="Jang D."/>
            <person name="Oh H.-M."/>
        </authorList>
    </citation>
    <scope>NUCLEOTIDE SEQUENCE [LARGE SCALE GENOMIC DNA]</scope>
    <source>
        <strain evidence="1 2">HL2708#5</strain>
    </source>
</reference>
<organism evidence="1 2">
    <name type="scientific">Maritalea myrionectae</name>
    <dbReference type="NCBI Taxonomy" id="454601"/>
    <lineage>
        <taxon>Bacteria</taxon>
        <taxon>Pseudomonadati</taxon>
        <taxon>Pseudomonadota</taxon>
        <taxon>Alphaproteobacteria</taxon>
        <taxon>Hyphomicrobiales</taxon>
        <taxon>Devosiaceae</taxon>
        <taxon>Maritalea</taxon>
    </lineage>
</organism>
<protein>
    <recommendedName>
        <fullName evidence="3">Helix-turn-helix domain-containing protein</fullName>
    </recommendedName>
</protein>
<keyword evidence="2" id="KW-1185">Reference proteome</keyword>
<evidence type="ECO:0008006" key="3">
    <source>
        <dbReference type="Google" id="ProtNLM"/>
    </source>
</evidence>
<proteinExistence type="predicted"/>
<gene>
    <name evidence="1" type="ORF">MXMO3_01751</name>
</gene>
<dbReference type="AlphaFoldDB" id="A0A2R4MEG3"/>